<dbReference type="InterPro" id="IPR043129">
    <property type="entry name" value="ATPase_NBD"/>
</dbReference>
<sequence length="607" mass="67216">MPSVTIPVRLKQPQPIEDTDDDFLVVDDQDGILVIGIDFGTTFSGVAWATTEELEDNPNDINLIMNWPGTGREESKAPSEICYNDNGTISWGFEVSPEADSIRWFKLLLLKDEDLGDDLNASPHLAQCRALLKQTQKSAIHVVADYLRMLWKHTIETIVRARGQTVVDSMVIRTVITVPAIWKGYARQAMEKAARKAGILDKRPAGPTALVLANEPEAAALATLIERGRKPTANSIYIVCDAGGGTVDLISYQIERVNPISMREAVEGQGALCGGIFIDEAFEQLCKRQFGSQWNSLSKTAARDIIRDDWEFGIKPQVRKNSGFKAFTVRVPSEINTKSTVGVKSGRMHFLGSDIESTFENTCHQINKLILDQLQGIEAGSEIHVILVGGLGSSPYLYDYLNETCTGIGVGILQSTGTKPRTAICRGAVLKGFLEDMQHPQSSAPVMVTSTVSRTSIGLLMDVPFIHCVHLEEDKKWCPLELNYKASNQVKWFLSKGQDVPDCKPVRAPFYHLLYPEQSLRVSLDLVECEKSDAPMRKTSAVTPLCNLSFKVDVQREDIQEFINSNCAKYHKLSFEVEMVPVGAAVEFAVYVCGRKQGARNVNVRFD</sequence>
<dbReference type="PRINTS" id="PR00301">
    <property type="entry name" value="HEATSHOCK70"/>
</dbReference>
<evidence type="ECO:0000313" key="4">
    <source>
        <dbReference type="RefSeq" id="XP_030980262.1"/>
    </source>
</evidence>
<accession>A0A6P8AZF9</accession>
<dbReference type="KEGG" id="pgri:PgNI_11087"/>
<dbReference type="RefSeq" id="XP_030980262.1">
    <property type="nucleotide sequence ID" value="XM_031131061.1"/>
</dbReference>
<dbReference type="Pfam" id="PF00012">
    <property type="entry name" value="HSP70"/>
    <property type="match status" value="1"/>
</dbReference>
<evidence type="ECO:0008006" key="5">
    <source>
        <dbReference type="Google" id="ProtNLM"/>
    </source>
</evidence>
<dbReference type="CDD" id="cd10170">
    <property type="entry name" value="ASKHA_NBD_HSP70"/>
    <property type="match status" value="1"/>
</dbReference>
<evidence type="ECO:0000313" key="3">
    <source>
        <dbReference type="Proteomes" id="UP000515153"/>
    </source>
</evidence>
<dbReference type="GO" id="GO:0005524">
    <property type="term" value="F:ATP binding"/>
    <property type="evidence" value="ECO:0007669"/>
    <property type="project" value="UniProtKB-KW"/>
</dbReference>
<dbReference type="Proteomes" id="UP000515153">
    <property type="component" value="Chromosome VII"/>
</dbReference>
<dbReference type="InterPro" id="IPR013126">
    <property type="entry name" value="Hsp_70_fam"/>
</dbReference>
<dbReference type="Gene3D" id="3.30.420.40">
    <property type="match status" value="1"/>
</dbReference>
<dbReference type="PANTHER" id="PTHR14187:SF5">
    <property type="entry name" value="HEAT SHOCK 70 KDA PROTEIN 12A"/>
    <property type="match status" value="1"/>
</dbReference>
<gene>
    <name evidence="4" type="ORF">PgNI_11087</name>
</gene>
<name>A0A6P8AZF9_PYRGI</name>
<dbReference type="PANTHER" id="PTHR14187">
    <property type="entry name" value="ALPHA KINASE/ELONGATION FACTOR 2 KINASE"/>
    <property type="match status" value="1"/>
</dbReference>
<dbReference type="AlphaFoldDB" id="A0A6P8AZF9"/>
<dbReference type="GeneID" id="41965966"/>
<proteinExistence type="predicted"/>
<reference evidence="3 4" key="1">
    <citation type="journal article" date="2019" name="Mol. Biol. Evol.">
        <title>Blast fungal genomes show frequent chromosomal changes, gene gains and losses, and effector gene turnover.</title>
        <authorList>
            <person name="Gomez Luciano L.B."/>
            <person name="Jason Tsai I."/>
            <person name="Chuma I."/>
            <person name="Tosa Y."/>
            <person name="Chen Y.H."/>
            <person name="Li J.Y."/>
            <person name="Li M.Y."/>
            <person name="Jade Lu M.Y."/>
            <person name="Nakayashiki H."/>
            <person name="Li W.H."/>
        </authorList>
    </citation>
    <scope>NUCLEOTIDE SEQUENCE [LARGE SCALE GENOMIC DNA]</scope>
    <source>
        <strain evidence="3 4">NI907</strain>
    </source>
</reference>
<dbReference type="GO" id="GO:0140662">
    <property type="term" value="F:ATP-dependent protein folding chaperone"/>
    <property type="evidence" value="ECO:0007669"/>
    <property type="project" value="InterPro"/>
</dbReference>
<reference evidence="4" key="3">
    <citation type="submission" date="2025-08" db="UniProtKB">
        <authorList>
            <consortium name="RefSeq"/>
        </authorList>
    </citation>
    <scope>IDENTIFICATION</scope>
    <source>
        <strain evidence="4">NI907</strain>
    </source>
</reference>
<evidence type="ECO:0000256" key="2">
    <source>
        <dbReference type="ARBA" id="ARBA00022840"/>
    </source>
</evidence>
<organism evidence="3 4">
    <name type="scientific">Pyricularia grisea</name>
    <name type="common">Crabgrass-specific blast fungus</name>
    <name type="synonym">Magnaporthe grisea</name>
    <dbReference type="NCBI Taxonomy" id="148305"/>
    <lineage>
        <taxon>Eukaryota</taxon>
        <taxon>Fungi</taxon>
        <taxon>Dikarya</taxon>
        <taxon>Ascomycota</taxon>
        <taxon>Pezizomycotina</taxon>
        <taxon>Sordariomycetes</taxon>
        <taxon>Sordariomycetidae</taxon>
        <taxon>Magnaporthales</taxon>
        <taxon>Pyriculariaceae</taxon>
        <taxon>Pyricularia</taxon>
    </lineage>
</organism>
<dbReference type="SUPFAM" id="SSF53067">
    <property type="entry name" value="Actin-like ATPase domain"/>
    <property type="match status" value="2"/>
</dbReference>
<keyword evidence="1" id="KW-0547">Nucleotide-binding</keyword>
<protein>
    <recommendedName>
        <fullName evidence="5">Actin-like ATPase domain-containing protein</fullName>
    </recommendedName>
</protein>
<evidence type="ECO:0000256" key="1">
    <source>
        <dbReference type="ARBA" id="ARBA00022741"/>
    </source>
</evidence>
<keyword evidence="3" id="KW-1185">Reference proteome</keyword>
<keyword evidence="2" id="KW-0067">ATP-binding</keyword>
<reference evidence="4" key="2">
    <citation type="submission" date="2019-10" db="EMBL/GenBank/DDBJ databases">
        <authorList>
            <consortium name="NCBI Genome Project"/>
        </authorList>
    </citation>
    <scope>NUCLEOTIDE SEQUENCE</scope>
    <source>
        <strain evidence="4">NI907</strain>
    </source>
</reference>